<reference evidence="4 5" key="1">
    <citation type="submission" date="2017-08" db="EMBL/GenBank/DDBJ databases">
        <title>Complete genome of Colwellia sp. NB097-1, a psychrophile bacterium ioslated from Bering Sea.</title>
        <authorList>
            <person name="Chen X."/>
        </authorList>
    </citation>
    <scope>NUCLEOTIDE SEQUENCE [LARGE SCALE GENOMIC DNA]</scope>
    <source>
        <strain evidence="4 5">NB097-1</strain>
    </source>
</reference>
<keyword evidence="2" id="KW-0812">Transmembrane</keyword>
<feature type="transmembrane region" description="Helical" evidence="2">
    <location>
        <begin position="21"/>
        <end position="38"/>
    </location>
</feature>
<keyword evidence="5" id="KW-1185">Reference proteome</keyword>
<dbReference type="InterPro" id="IPR016047">
    <property type="entry name" value="M23ase_b-sheet_dom"/>
</dbReference>
<dbReference type="InterPro" id="IPR050570">
    <property type="entry name" value="Cell_wall_metabolism_enzyme"/>
</dbReference>
<dbReference type="PANTHER" id="PTHR21666">
    <property type="entry name" value="PEPTIDASE-RELATED"/>
    <property type="match status" value="1"/>
</dbReference>
<dbReference type="PANTHER" id="PTHR21666:SF270">
    <property type="entry name" value="MUREIN HYDROLASE ACTIVATOR ENVC"/>
    <property type="match status" value="1"/>
</dbReference>
<evidence type="ECO:0000313" key="4">
    <source>
        <dbReference type="EMBL" id="ASP48005.1"/>
    </source>
</evidence>
<dbReference type="Gene3D" id="6.10.250.3150">
    <property type="match status" value="1"/>
</dbReference>
<feature type="coiled-coil region" evidence="1">
    <location>
        <begin position="182"/>
        <end position="244"/>
    </location>
</feature>
<dbReference type="AlphaFoldDB" id="A0A222G7Y7"/>
<feature type="coiled-coil region" evidence="1">
    <location>
        <begin position="59"/>
        <end position="135"/>
    </location>
</feature>
<dbReference type="InterPro" id="IPR011055">
    <property type="entry name" value="Dup_hybrid_motif"/>
</dbReference>
<name>A0A222G7Y7_9GAMM</name>
<dbReference type="FunFam" id="2.70.70.10:FF:000003">
    <property type="entry name" value="Murein hydrolase activator EnvC"/>
    <property type="match status" value="1"/>
</dbReference>
<dbReference type="Pfam" id="PF01551">
    <property type="entry name" value="Peptidase_M23"/>
    <property type="match status" value="1"/>
</dbReference>
<feature type="domain" description="M23ase beta-sheet core" evidence="3">
    <location>
        <begin position="300"/>
        <end position="393"/>
    </location>
</feature>
<dbReference type="EMBL" id="CP020465">
    <property type="protein sequence ID" value="ASP48005.1"/>
    <property type="molecule type" value="Genomic_DNA"/>
</dbReference>
<sequence>MLLNVNINNPILKHSRFNAGYAFFIGLMLMCLSLNAFAQANTNNSAKTNQQLSDIQQAINQQKLNLSSTNVKISDLEQQLKTDDLAIGKIAKNLANTSSKLAATREKLGQLSTEKKQLELAKKQQEQILAKQLRAAYSTGHHDYIKLILNQEKPSSVQRTITHYQYLNTARIKEIEAFKSTITQLNDVTQQYQQQAEQLTQLTQTQSQQKQILELSKTKQKQTLAALNKKALTGQQKLAKLEREESALVSLLKKMAADAEKAKRAKNLVGLSKLKHKLSWPVKGRINHSFGSSKQGYLKWKGVFLSAPIGREVKTIHNGTILFSDWLKGYGLVTVVDHGDGYMSLYGHNQALLKSVGDRVEAGEPIALVGQSGGQTNSGLYFEIRHTGIAVNPKLWCK</sequence>
<proteinExistence type="predicted"/>
<dbReference type="GO" id="GO:0004222">
    <property type="term" value="F:metalloendopeptidase activity"/>
    <property type="evidence" value="ECO:0007669"/>
    <property type="project" value="TreeGrafter"/>
</dbReference>
<organism evidence="4 5">
    <name type="scientific">Cognaticolwellia beringensis</name>
    <dbReference type="NCBI Taxonomy" id="1967665"/>
    <lineage>
        <taxon>Bacteria</taxon>
        <taxon>Pseudomonadati</taxon>
        <taxon>Pseudomonadota</taxon>
        <taxon>Gammaproteobacteria</taxon>
        <taxon>Alteromonadales</taxon>
        <taxon>Colwelliaceae</taxon>
        <taxon>Cognaticolwellia</taxon>
    </lineage>
</organism>
<evidence type="ECO:0000256" key="1">
    <source>
        <dbReference type="SAM" id="Coils"/>
    </source>
</evidence>
<keyword evidence="1" id="KW-0175">Coiled coil</keyword>
<evidence type="ECO:0000259" key="3">
    <source>
        <dbReference type="Pfam" id="PF01551"/>
    </source>
</evidence>
<gene>
    <name evidence="4" type="ORF">B5D82_09685</name>
</gene>
<dbReference type="Proteomes" id="UP000202259">
    <property type="component" value="Chromosome"/>
</dbReference>
<evidence type="ECO:0000313" key="5">
    <source>
        <dbReference type="Proteomes" id="UP000202259"/>
    </source>
</evidence>
<keyword evidence="2" id="KW-1133">Transmembrane helix</keyword>
<dbReference type="SUPFAM" id="SSF51261">
    <property type="entry name" value="Duplicated hybrid motif"/>
    <property type="match status" value="1"/>
</dbReference>
<dbReference type="CDD" id="cd12797">
    <property type="entry name" value="M23_peptidase"/>
    <property type="match status" value="1"/>
</dbReference>
<keyword evidence="2" id="KW-0472">Membrane</keyword>
<dbReference type="KEGG" id="cber:B5D82_09685"/>
<dbReference type="Gene3D" id="2.70.70.10">
    <property type="entry name" value="Glucose Permease (Domain IIA)"/>
    <property type="match status" value="1"/>
</dbReference>
<evidence type="ECO:0000256" key="2">
    <source>
        <dbReference type="SAM" id="Phobius"/>
    </source>
</evidence>
<protein>
    <submittedName>
        <fullName evidence="4">Peptidase M23</fullName>
    </submittedName>
</protein>
<accession>A0A222G7Y7</accession>